<accession>A0A8J2IHA9</accession>
<dbReference type="Gene3D" id="3.50.50.60">
    <property type="entry name" value="FAD/NAD(P)-binding domain"/>
    <property type="match status" value="2"/>
</dbReference>
<reference evidence="2" key="1">
    <citation type="submission" date="2021-05" db="EMBL/GenBank/DDBJ databases">
        <authorList>
            <person name="Stam R."/>
        </authorList>
    </citation>
    <scope>NUCLEOTIDE SEQUENCE</scope>
    <source>
        <strain evidence="2">CS162</strain>
    </source>
</reference>
<dbReference type="PANTHER" id="PTHR47356:SF2">
    <property type="entry name" value="FAD-BINDING DOMAIN-CONTAINING PROTEIN-RELATED"/>
    <property type="match status" value="1"/>
</dbReference>
<sequence>MGLKVIIVGGNFSGLSLVNMLEKFDIDYVLPEGYPTIASQLGASVGLLPTGLRILDQLGCYDEMERTVGDANYKAGRTPDSVQEPQYVERILTNKRVFRIEHEPDGVRVFTRDGSTYKGDFVVRADGIHSIVRREMWMVADEEGSGVLKPDPLRYLQCEYKCIFGISKRPAGLAASPLQLNAFFKNCNYLVFSKDIPRYSKEDELALAEQQFEDRITEKVHPLSAQGANTAIETAAVLTNTLLAAARVQETEKPFTEEEEDDIISIFTEVQAHQFKRAVKAVDQGRMMNYMTVKETLRSRVFVNYFFPRFGQSTILNPWVKSPLNGPMINDLPVPAR</sequence>
<evidence type="ECO:0000313" key="3">
    <source>
        <dbReference type="Proteomes" id="UP000676310"/>
    </source>
</evidence>
<protein>
    <recommendedName>
        <fullName evidence="1">Amine oxidase domain-containing protein</fullName>
    </recommendedName>
</protein>
<organism evidence="2 3">
    <name type="scientific">Alternaria atra</name>
    <dbReference type="NCBI Taxonomy" id="119953"/>
    <lineage>
        <taxon>Eukaryota</taxon>
        <taxon>Fungi</taxon>
        <taxon>Dikarya</taxon>
        <taxon>Ascomycota</taxon>
        <taxon>Pezizomycotina</taxon>
        <taxon>Dothideomycetes</taxon>
        <taxon>Pleosporomycetidae</taxon>
        <taxon>Pleosporales</taxon>
        <taxon>Pleosporineae</taxon>
        <taxon>Pleosporaceae</taxon>
        <taxon>Alternaria</taxon>
        <taxon>Alternaria sect. Ulocladioides</taxon>
    </lineage>
</organism>
<comment type="caution">
    <text evidence="2">The sequence shown here is derived from an EMBL/GenBank/DDBJ whole genome shotgun (WGS) entry which is preliminary data.</text>
</comment>
<dbReference type="Pfam" id="PF01593">
    <property type="entry name" value="Amino_oxidase"/>
    <property type="match status" value="1"/>
</dbReference>
<feature type="domain" description="Amine oxidase" evidence="1">
    <location>
        <begin position="89"/>
        <end position="123"/>
    </location>
</feature>
<dbReference type="InterPro" id="IPR002937">
    <property type="entry name" value="Amino_oxidase"/>
</dbReference>
<evidence type="ECO:0000313" key="2">
    <source>
        <dbReference type="EMBL" id="CAG5185734.1"/>
    </source>
</evidence>
<dbReference type="AlphaFoldDB" id="A0A8J2IHA9"/>
<dbReference type="EMBL" id="CAJRGZ010000030">
    <property type="protein sequence ID" value="CAG5185734.1"/>
    <property type="molecule type" value="Genomic_DNA"/>
</dbReference>
<dbReference type="RefSeq" id="XP_043174967.1">
    <property type="nucleotide sequence ID" value="XM_043319032.1"/>
</dbReference>
<name>A0A8J2IHA9_9PLEO</name>
<proteinExistence type="predicted"/>
<dbReference type="InterPro" id="IPR036188">
    <property type="entry name" value="FAD/NAD-bd_sf"/>
</dbReference>
<dbReference type="SUPFAM" id="SSF51905">
    <property type="entry name" value="FAD/NAD(P)-binding domain"/>
    <property type="match status" value="1"/>
</dbReference>
<dbReference type="OrthoDB" id="10029326at2759"/>
<dbReference type="GO" id="GO:0004497">
    <property type="term" value="F:monooxygenase activity"/>
    <property type="evidence" value="ECO:0007669"/>
    <property type="project" value="InterPro"/>
</dbReference>
<evidence type="ECO:0000259" key="1">
    <source>
        <dbReference type="Pfam" id="PF01593"/>
    </source>
</evidence>
<dbReference type="PANTHER" id="PTHR47356">
    <property type="entry name" value="FAD-DEPENDENT MONOOXYGENASE ASQG-RELATED"/>
    <property type="match status" value="1"/>
</dbReference>
<dbReference type="GeneID" id="67011657"/>
<dbReference type="InterPro" id="IPR050562">
    <property type="entry name" value="FAD_mOase_fung"/>
</dbReference>
<keyword evidence="3" id="KW-1185">Reference proteome</keyword>
<dbReference type="Proteomes" id="UP000676310">
    <property type="component" value="Unassembled WGS sequence"/>
</dbReference>
<gene>
    <name evidence="2" type="ORF">ALTATR162_LOCUS11390</name>
</gene>